<dbReference type="EMBL" id="FOXD01000002">
    <property type="protein sequence ID" value="SFP10157.1"/>
    <property type="molecule type" value="Genomic_DNA"/>
</dbReference>
<proteinExistence type="predicted"/>
<evidence type="ECO:0000313" key="1">
    <source>
        <dbReference type="EMBL" id="SFP10157.1"/>
    </source>
</evidence>
<sequence length="50" mass="5734">MKYAIVLDSFIMEKFDTPEEAYDEGRSAYEESGLFHEIKLVSDSAKTIND</sequence>
<reference evidence="2" key="1">
    <citation type="submission" date="2016-10" db="EMBL/GenBank/DDBJ databases">
        <authorList>
            <person name="Varghese N."/>
            <person name="Submissions S."/>
        </authorList>
    </citation>
    <scope>NUCLEOTIDE SEQUENCE [LARGE SCALE GENOMIC DNA]</scope>
    <source>
        <strain evidence="2">S7</strain>
    </source>
</reference>
<dbReference type="STRING" id="1884432.SAMN05518683_102269"/>
<gene>
    <name evidence="1" type="ORF">SAMN05518683_102269</name>
</gene>
<accession>A0A1I5MLI4</accession>
<dbReference type="Proteomes" id="UP000198892">
    <property type="component" value="Unassembled WGS sequence"/>
</dbReference>
<name>A0A1I5MLI4_9BACI</name>
<organism evidence="1 2">
    <name type="scientific">Salibacterium halotolerans</name>
    <dbReference type="NCBI Taxonomy" id="1884432"/>
    <lineage>
        <taxon>Bacteria</taxon>
        <taxon>Bacillati</taxon>
        <taxon>Bacillota</taxon>
        <taxon>Bacilli</taxon>
        <taxon>Bacillales</taxon>
        <taxon>Bacillaceae</taxon>
    </lineage>
</organism>
<dbReference type="RefSeq" id="WP_170840924.1">
    <property type="nucleotide sequence ID" value="NZ_FOXD01000002.1"/>
</dbReference>
<protein>
    <submittedName>
        <fullName evidence="1">Uncharacterized protein</fullName>
    </submittedName>
</protein>
<evidence type="ECO:0000313" key="2">
    <source>
        <dbReference type="Proteomes" id="UP000198892"/>
    </source>
</evidence>
<dbReference type="AlphaFoldDB" id="A0A1I5MLI4"/>
<keyword evidence="2" id="KW-1185">Reference proteome</keyword>